<name>A0A1E5SY37_9BACT</name>
<dbReference type="SUPFAM" id="SSF54427">
    <property type="entry name" value="NTF2-like"/>
    <property type="match status" value="1"/>
</dbReference>
<comment type="caution">
    <text evidence="2">The sequence shown here is derived from an EMBL/GenBank/DDBJ whole genome shotgun (WGS) entry which is preliminary data.</text>
</comment>
<dbReference type="PANTHER" id="PTHR41252">
    <property type="entry name" value="BLR2505 PROTEIN"/>
    <property type="match status" value="1"/>
</dbReference>
<evidence type="ECO:0000313" key="2">
    <source>
        <dbReference type="EMBL" id="OEK04044.1"/>
    </source>
</evidence>
<dbReference type="Proteomes" id="UP000095552">
    <property type="component" value="Unassembled WGS sequence"/>
</dbReference>
<organism evidence="2 3">
    <name type="scientific">Roseivirga misakiensis</name>
    <dbReference type="NCBI Taxonomy" id="1563681"/>
    <lineage>
        <taxon>Bacteria</taxon>
        <taxon>Pseudomonadati</taxon>
        <taxon>Bacteroidota</taxon>
        <taxon>Cytophagia</taxon>
        <taxon>Cytophagales</taxon>
        <taxon>Roseivirgaceae</taxon>
        <taxon>Roseivirga</taxon>
    </lineage>
</organism>
<dbReference type="Pfam" id="PF12680">
    <property type="entry name" value="SnoaL_2"/>
    <property type="match status" value="1"/>
</dbReference>
<protein>
    <recommendedName>
        <fullName evidence="1">SnoaL-like domain-containing protein</fullName>
    </recommendedName>
</protein>
<accession>A0A1E5SY37</accession>
<reference evidence="2 3" key="1">
    <citation type="submission" date="2016-08" db="EMBL/GenBank/DDBJ databases">
        <title>Draft genome of Fabibacter sp. strain SK-8.</title>
        <authorList>
            <person name="Wong S.-K."/>
            <person name="Hamasaki K."/>
            <person name="Yoshizawa S."/>
        </authorList>
    </citation>
    <scope>NUCLEOTIDE SEQUENCE [LARGE SCALE GENOMIC DNA]</scope>
    <source>
        <strain evidence="2 3">SK-8</strain>
    </source>
</reference>
<dbReference type="AlphaFoldDB" id="A0A1E5SY37"/>
<dbReference type="InterPro" id="IPR037401">
    <property type="entry name" value="SnoaL-like"/>
</dbReference>
<dbReference type="InterPro" id="IPR032710">
    <property type="entry name" value="NTF2-like_dom_sf"/>
</dbReference>
<sequence length="155" mass="17631">MGQSSEPTFVFIKYENRKQMKNSNNKQVLASYFEAFGRGDMVAVRSHFHPNCKIVSVREASRVNGQLHGSYQGLEEAETFLGNIVSLFDTQSFEVKSLMEAEENVVYAHGSFVHKVKAKGNMFESDWVQRCVIADGKILEYRFYEDSAAYEIAAH</sequence>
<proteinExistence type="predicted"/>
<gene>
    <name evidence="2" type="ORF">BFP71_11155</name>
</gene>
<dbReference type="EMBL" id="MDGQ01000005">
    <property type="protein sequence ID" value="OEK04044.1"/>
    <property type="molecule type" value="Genomic_DNA"/>
</dbReference>
<feature type="domain" description="SnoaL-like" evidence="1">
    <location>
        <begin position="31"/>
        <end position="141"/>
    </location>
</feature>
<dbReference type="STRING" id="1563681.BFP71_11155"/>
<dbReference type="Gene3D" id="3.10.450.50">
    <property type="match status" value="1"/>
</dbReference>
<dbReference type="PANTHER" id="PTHR41252:SF1">
    <property type="entry name" value="BLR2505 PROTEIN"/>
    <property type="match status" value="1"/>
</dbReference>
<evidence type="ECO:0000313" key="3">
    <source>
        <dbReference type="Proteomes" id="UP000095552"/>
    </source>
</evidence>
<evidence type="ECO:0000259" key="1">
    <source>
        <dbReference type="Pfam" id="PF12680"/>
    </source>
</evidence>
<keyword evidence="3" id="KW-1185">Reference proteome</keyword>